<proteinExistence type="predicted"/>
<accession>A0A7J6UNZ6</accession>
<dbReference type="EMBL" id="JABANO010001039">
    <property type="protein sequence ID" value="KAF4758728.1"/>
    <property type="molecule type" value="Genomic_DNA"/>
</dbReference>
<sequence length="583" mass="61972">MDDDQGQRPAAAQHGVVTWGPGNRLWRLQGGRETSVKETVPEALRVPSWPAHPNAPLPEVGVGEGPDGLCLECERLISHCSNARSKQSLALLETVLRCNRESAEASVLAEALLPYVVEDLQDDSYALISALILIFTNPSTTTRRPRECRTISPPVNCAPTTGVEGDCYCNDVDGQQTQLGAGGGGADWFPGIAVGFYPSAAASTNKSISPASVGSLGIPKNASSQSLRYGRGGGSSAGAYNGPGFLYMCKRPVSLRKIHSDLCISGAAPGSPWLRLPRSTATGSTDMRLTSSTSSISEATAPLPLLMDHREDGFGPDWTDIGASASFCNEWSYNPPGNSRTIEASTPNSAQAYPGCCSPSISNESLSPPSLLVYDRPSSPVMYVPQRCLGADGSFGSIVLPFLDIPKVAHIARMMEVEADRSQRFNDAAMLRCFLHALENDRGRRDKNEFIIVAGEPSPRVPPRRGTGITSTLLMRISDPDGNFHTAGGSWPDLTSQVPSGVPPSGRSLPADGIEDDASFSDESIVDIRSTVTKCAVCHEDVKGLATICNVCEHGGHVTHISAWFDQPGKGCPVLNCRCKCAF</sequence>
<dbReference type="AlphaFoldDB" id="A0A7J6UNZ6"/>
<dbReference type="Proteomes" id="UP000553632">
    <property type="component" value="Unassembled WGS sequence"/>
</dbReference>
<dbReference type="GO" id="GO:0005737">
    <property type="term" value="C:cytoplasm"/>
    <property type="evidence" value="ECO:0007669"/>
    <property type="project" value="TreeGrafter"/>
</dbReference>
<dbReference type="InterPro" id="IPR037593">
    <property type="entry name" value="MIOS/Sea4"/>
</dbReference>
<organism evidence="2 3">
    <name type="scientific">Perkinsus olseni</name>
    <name type="common">Perkinsus atlanticus</name>
    <dbReference type="NCBI Taxonomy" id="32597"/>
    <lineage>
        <taxon>Eukaryota</taxon>
        <taxon>Sar</taxon>
        <taxon>Alveolata</taxon>
        <taxon>Perkinsozoa</taxon>
        <taxon>Perkinsea</taxon>
        <taxon>Perkinsida</taxon>
        <taxon>Perkinsidae</taxon>
        <taxon>Perkinsus</taxon>
    </lineage>
</organism>
<feature type="compositionally biased region" description="Polar residues" evidence="1">
    <location>
        <begin position="279"/>
        <end position="289"/>
    </location>
</feature>
<evidence type="ECO:0000256" key="1">
    <source>
        <dbReference type="SAM" id="MobiDB-lite"/>
    </source>
</evidence>
<comment type="caution">
    <text evidence="2">The sequence shown here is derived from an EMBL/GenBank/DDBJ whole genome shotgun (WGS) entry which is preliminary data.</text>
</comment>
<evidence type="ECO:0000313" key="3">
    <source>
        <dbReference type="Proteomes" id="UP000553632"/>
    </source>
</evidence>
<reference evidence="2 3" key="1">
    <citation type="submission" date="2020-04" db="EMBL/GenBank/DDBJ databases">
        <title>Perkinsus olseni comparative genomics.</title>
        <authorList>
            <person name="Bogema D.R."/>
        </authorList>
    </citation>
    <scope>NUCLEOTIDE SEQUENCE [LARGE SCALE GENOMIC DNA]</scope>
    <source>
        <strain evidence="2 3">ATCC PRA-207</strain>
    </source>
</reference>
<gene>
    <name evidence="2" type="ORF">FOZ63_033227</name>
</gene>
<protein>
    <submittedName>
        <fullName evidence="2">Uncharacterized protein</fullName>
    </submittedName>
</protein>
<dbReference type="PANTHER" id="PTHR16453">
    <property type="entry name" value="WD40 DOMAIN-CONTAINING PROTEIN MIO FAMILY MEMBER"/>
    <property type="match status" value="1"/>
</dbReference>
<keyword evidence="3" id="KW-1185">Reference proteome</keyword>
<feature type="region of interest" description="Disordered" evidence="1">
    <location>
        <begin position="275"/>
        <end position="294"/>
    </location>
</feature>
<dbReference type="PANTHER" id="PTHR16453:SF9">
    <property type="entry name" value="GATOR COMPLEX PROTEIN MIOS"/>
    <property type="match status" value="1"/>
</dbReference>
<evidence type="ECO:0000313" key="2">
    <source>
        <dbReference type="EMBL" id="KAF4758728.1"/>
    </source>
</evidence>
<name>A0A7J6UNZ6_PEROL</name>